<keyword evidence="2" id="KW-0378">Hydrolase</keyword>
<dbReference type="SUPFAM" id="SSF56281">
    <property type="entry name" value="Metallo-hydrolase/oxidoreductase"/>
    <property type="match status" value="1"/>
</dbReference>
<gene>
    <name evidence="2" type="ORF">DJ017_06865</name>
</gene>
<dbReference type="AlphaFoldDB" id="A0A328ALH0"/>
<dbReference type="InterPro" id="IPR001279">
    <property type="entry name" value="Metallo-B-lactamas"/>
</dbReference>
<dbReference type="InterPro" id="IPR050662">
    <property type="entry name" value="Sec-metab_biosynth-thioest"/>
</dbReference>
<dbReference type="PANTHER" id="PTHR23131">
    <property type="entry name" value="ENDORIBONUCLEASE LACTB2"/>
    <property type="match status" value="1"/>
</dbReference>
<comment type="caution">
    <text evidence="2">The sequence shown here is derived from an EMBL/GenBank/DDBJ whole genome shotgun (WGS) entry which is preliminary data.</text>
</comment>
<sequence length="365" mass="40293">MGPRSSEGVRVRDGIEEIAAEPARPKLTYPFEHGPKEGEAIDVAPGVKWLRMPLGGSLAFINTWALEDGDGWAIVDTGIAGSNTMQAWRAAFKGALGGKPVTRVFCTHMHPDHIGMAGWITRRFGCRLWISRLEFLMCRSLAADTGREAPPDALEFYKAAGWDEEALETYRARFGGFGRGLHALPDSFHRVRDGDEVRIGAHVWQVVIGSGHSPEHVCLYCPDLKLMISGDQVLPKISSNVSVFPTEPEGDPLTEWLTSLARIKGRVPDDVLVLPAHNDPFRGLHARLDHLIGGHERGLTRLKAMITEPKRAVDVFHALFRRKIDHNLLGLATGESLAHLNCLISRGEAVRTRDENGVDWYRAAA</sequence>
<evidence type="ECO:0000259" key="1">
    <source>
        <dbReference type="SMART" id="SM00849"/>
    </source>
</evidence>
<dbReference type="Pfam" id="PF21221">
    <property type="entry name" value="B_lactamase-like_C"/>
    <property type="match status" value="1"/>
</dbReference>
<dbReference type="Gene3D" id="1.10.10.10">
    <property type="entry name" value="Winged helix-like DNA-binding domain superfamily/Winged helix DNA-binding domain"/>
    <property type="match status" value="1"/>
</dbReference>
<dbReference type="GO" id="GO:0016787">
    <property type="term" value="F:hydrolase activity"/>
    <property type="evidence" value="ECO:0007669"/>
    <property type="project" value="UniProtKB-KW"/>
</dbReference>
<keyword evidence="3" id="KW-1185">Reference proteome</keyword>
<dbReference type="OrthoDB" id="2971563at2"/>
<dbReference type="Pfam" id="PF00753">
    <property type="entry name" value="Lactamase_B"/>
    <property type="match status" value="1"/>
</dbReference>
<dbReference type="Gene3D" id="3.60.15.10">
    <property type="entry name" value="Ribonuclease Z/Hydroxyacylglutathione hydrolase-like"/>
    <property type="match status" value="1"/>
</dbReference>
<dbReference type="SMART" id="SM00849">
    <property type="entry name" value="Lactamase_B"/>
    <property type="match status" value="1"/>
</dbReference>
<feature type="domain" description="Metallo-beta-lactamase" evidence="1">
    <location>
        <begin position="60"/>
        <end position="277"/>
    </location>
</feature>
<dbReference type="Proteomes" id="UP000249254">
    <property type="component" value="Unassembled WGS sequence"/>
</dbReference>
<proteinExistence type="predicted"/>
<evidence type="ECO:0000313" key="3">
    <source>
        <dbReference type="Proteomes" id="UP000249254"/>
    </source>
</evidence>
<accession>A0A328ALH0</accession>
<reference evidence="3" key="1">
    <citation type="submission" date="2018-05" db="EMBL/GenBank/DDBJ databases">
        <authorList>
            <person name="Li X."/>
        </authorList>
    </citation>
    <scope>NUCLEOTIDE SEQUENCE [LARGE SCALE GENOMIC DNA]</scope>
    <source>
        <strain evidence="3">LX32</strain>
    </source>
</reference>
<protein>
    <submittedName>
        <fullName evidence="2">MBL fold metallo-hydrolase</fullName>
    </submittedName>
</protein>
<dbReference type="EMBL" id="QFYQ01000001">
    <property type="protein sequence ID" value="RAK54264.1"/>
    <property type="molecule type" value="Genomic_DNA"/>
</dbReference>
<evidence type="ECO:0000313" key="2">
    <source>
        <dbReference type="EMBL" id="RAK54264.1"/>
    </source>
</evidence>
<organism evidence="2 3">
    <name type="scientific">Phenylobacterium soli</name>
    <dbReference type="NCBI Taxonomy" id="2170551"/>
    <lineage>
        <taxon>Bacteria</taxon>
        <taxon>Pseudomonadati</taxon>
        <taxon>Pseudomonadota</taxon>
        <taxon>Alphaproteobacteria</taxon>
        <taxon>Caulobacterales</taxon>
        <taxon>Caulobacteraceae</taxon>
        <taxon>Phenylobacterium</taxon>
    </lineage>
</organism>
<dbReference type="InterPro" id="IPR048933">
    <property type="entry name" value="B_lactamase-like_C"/>
</dbReference>
<dbReference type="PANTHER" id="PTHR23131:SF4">
    <property type="entry name" value="METALLO-BETA-LACTAMASE SUPERFAMILY POTEIN"/>
    <property type="match status" value="1"/>
</dbReference>
<name>A0A328ALH0_9CAUL</name>
<dbReference type="InterPro" id="IPR036388">
    <property type="entry name" value="WH-like_DNA-bd_sf"/>
</dbReference>
<dbReference type="InterPro" id="IPR036866">
    <property type="entry name" value="RibonucZ/Hydroxyglut_hydro"/>
</dbReference>